<dbReference type="PANTHER" id="PTHR14273">
    <property type="entry name" value="LYR MOTIF-CONTAINING PROTEIN 1"/>
    <property type="match status" value="1"/>
</dbReference>
<dbReference type="PANTHER" id="PTHR14273:SF0">
    <property type="entry name" value="LYR MOTIF-CONTAINING PROTEIN 1"/>
    <property type="match status" value="1"/>
</dbReference>
<dbReference type="CDD" id="cd20261">
    <property type="entry name" value="Complex1_LYR_LYRM1"/>
    <property type="match status" value="1"/>
</dbReference>
<dbReference type="AlphaFoldDB" id="A0A5N5Q728"/>
<keyword evidence="4" id="KW-1185">Reference proteome</keyword>
<reference evidence="3 4" key="1">
    <citation type="submission" date="2019-06" db="EMBL/GenBank/DDBJ databases">
        <title>A chromosome-scale genome assembly of the striped catfish, Pangasianodon hypophthalmus.</title>
        <authorList>
            <person name="Wen M."/>
            <person name="Zahm M."/>
            <person name="Roques C."/>
            <person name="Cabau C."/>
            <person name="Klopp C."/>
            <person name="Donnadieu C."/>
            <person name="Jouanno E."/>
            <person name="Avarre J.-C."/>
            <person name="Campet M."/>
            <person name="Ha T.T.T."/>
            <person name="Dugue R."/>
            <person name="Lampietro C."/>
            <person name="Louis A."/>
            <person name="Herpin A."/>
            <person name="Echchiki A."/>
            <person name="Berthelot C."/>
            <person name="Parey E."/>
            <person name="Roest-Crollius H."/>
            <person name="Braasch I."/>
            <person name="Postlethwait J."/>
            <person name="Bobe J."/>
            <person name="Montfort J."/>
            <person name="Bouchez O."/>
            <person name="Begum T."/>
            <person name="Schartl M."/>
            <person name="Guiguen Y."/>
        </authorList>
    </citation>
    <scope>NUCLEOTIDE SEQUENCE [LARGE SCALE GENOMIC DNA]</scope>
    <source>
        <strain evidence="3 4">Indonesia</strain>
        <tissue evidence="3">Blood</tissue>
    </source>
</reference>
<evidence type="ECO:0000313" key="3">
    <source>
        <dbReference type="EMBL" id="KAB5587261.1"/>
    </source>
</evidence>
<evidence type="ECO:0000259" key="2">
    <source>
        <dbReference type="Pfam" id="PF05347"/>
    </source>
</evidence>
<accession>A0A5N5Q728</accession>
<evidence type="ECO:0000256" key="1">
    <source>
        <dbReference type="ARBA" id="ARBA00009508"/>
    </source>
</evidence>
<name>A0A5N5Q728_PANHP</name>
<proteinExistence type="inferred from homology"/>
<sequence>MASSVRDSGIKLTQEWLMVMALRRLEVLALYRRVLRIARSWQAQSALAHDTETERKYITQEARSLFRQNQHLTDPELISKCVAECEARIELGE</sequence>
<evidence type="ECO:0000313" key="4">
    <source>
        <dbReference type="Proteomes" id="UP000327468"/>
    </source>
</evidence>
<dbReference type="InterPro" id="IPR045294">
    <property type="entry name" value="Complex1_LYR_LYRM1"/>
</dbReference>
<dbReference type="Pfam" id="PF05347">
    <property type="entry name" value="Complex1_LYR"/>
    <property type="match status" value="1"/>
</dbReference>
<organism evidence="3 4">
    <name type="scientific">Pangasianodon hypophthalmus</name>
    <name type="common">Striped catfish</name>
    <name type="synonym">Helicophagus hypophthalmus</name>
    <dbReference type="NCBI Taxonomy" id="310915"/>
    <lineage>
        <taxon>Eukaryota</taxon>
        <taxon>Metazoa</taxon>
        <taxon>Chordata</taxon>
        <taxon>Craniata</taxon>
        <taxon>Vertebrata</taxon>
        <taxon>Euteleostomi</taxon>
        <taxon>Actinopterygii</taxon>
        <taxon>Neopterygii</taxon>
        <taxon>Teleostei</taxon>
        <taxon>Ostariophysi</taxon>
        <taxon>Siluriformes</taxon>
        <taxon>Pangasiidae</taxon>
        <taxon>Pangasianodon</taxon>
    </lineage>
</organism>
<gene>
    <name evidence="3" type="ORF">PHYPO_G00011160</name>
</gene>
<dbReference type="InterPro" id="IPR008011">
    <property type="entry name" value="Complex1_LYR_dom"/>
</dbReference>
<dbReference type="Proteomes" id="UP000327468">
    <property type="component" value="Chromosome 1"/>
</dbReference>
<dbReference type="GO" id="GO:0005739">
    <property type="term" value="C:mitochondrion"/>
    <property type="evidence" value="ECO:0007669"/>
    <property type="project" value="TreeGrafter"/>
</dbReference>
<protein>
    <recommendedName>
        <fullName evidence="2">Complex 1 LYR protein domain-containing protein</fullName>
    </recommendedName>
</protein>
<dbReference type="InterPro" id="IPR040330">
    <property type="entry name" value="LYRM1"/>
</dbReference>
<feature type="domain" description="Complex 1 LYR protein" evidence="2">
    <location>
        <begin position="26"/>
        <end position="90"/>
    </location>
</feature>
<comment type="similarity">
    <text evidence="1">Belongs to the complex I LYR family.</text>
</comment>
<dbReference type="EMBL" id="VFJC01000002">
    <property type="protein sequence ID" value="KAB5587261.1"/>
    <property type="molecule type" value="Genomic_DNA"/>
</dbReference>
<comment type="caution">
    <text evidence="3">The sequence shown here is derived from an EMBL/GenBank/DDBJ whole genome shotgun (WGS) entry which is preliminary data.</text>
</comment>